<sequence>MWEKLAAAVKARRNELGLTQADVGWLGGPSPAIVGAIENNRATQLSPRLRRGLDEALQWEPGSVSRVLAGGEVTAINPVSPTDPGVLDPKRWGSAAPLIAEVDQVQRALNGLSLDVRKADTYDPAVVAWITRSVALMAAAQTDILRTLSVRDESRSGTTIFDPVGSK</sequence>
<evidence type="ECO:0008006" key="2">
    <source>
        <dbReference type="Google" id="ProtNLM"/>
    </source>
</evidence>
<geneLocation type="plasmid" evidence="1">
    <name>pCBMA213_2</name>
</geneLocation>
<protein>
    <recommendedName>
        <fullName evidence="2">HTH cro/C1-type domain-containing protein</fullName>
    </recommendedName>
</protein>
<gene>
    <name evidence="1" type="ORF">pCBMA213_2_00092</name>
</gene>
<proteinExistence type="predicted"/>
<dbReference type="EMBL" id="KY349138">
    <property type="protein sequence ID" value="AQS22456.1"/>
    <property type="molecule type" value="Genomic_DNA"/>
</dbReference>
<dbReference type="AlphaFoldDB" id="A0A1S6GKS1"/>
<reference evidence="1" key="1">
    <citation type="submission" date="2016-12" db="EMBL/GenBank/DDBJ databases">
        <title>Complete plasmid sequence carrying type IV-like and type VII secretion systems from an atypical mycobacteria strain.</title>
        <authorList>
            <person name="Morgado S."/>
            <person name="Marin M."/>
            <person name="Fonseca E."/>
            <person name="Freitas F."/>
            <person name="Vicente A.C."/>
        </authorList>
    </citation>
    <scope>NUCLEOTIDE SEQUENCE</scope>
    <source>
        <strain evidence="1">CBMA 213</strain>
        <plasmid evidence="1">pCBMA213_2</plasmid>
    </source>
</reference>
<accession>A0A1S6GKS1</accession>
<dbReference type="RefSeq" id="WP_155909786.1">
    <property type="nucleotide sequence ID" value="NZ_KY349138.1"/>
</dbReference>
<dbReference type="GO" id="GO:0003677">
    <property type="term" value="F:DNA binding"/>
    <property type="evidence" value="ECO:0007669"/>
    <property type="project" value="InterPro"/>
</dbReference>
<dbReference type="InterPro" id="IPR010982">
    <property type="entry name" value="Lambda_DNA-bd_dom_sf"/>
</dbReference>
<name>A0A1S6GKS1_9MYCO</name>
<keyword evidence="1" id="KW-0614">Plasmid</keyword>
<evidence type="ECO:0000313" key="1">
    <source>
        <dbReference type="EMBL" id="AQS22456.1"/>
    </source>
</evidence>
<organism evidence="1">
    <name type="scientific">Mycolicibacterium sp. CBMA 213</name>
    <dbReference type="NCBI Taxonomy" id="1968788"/>
    <lineage>
        <taxon>Bacteria</taxon>
        <taxon>Bacillati</taxon>
        <taxon>Actinomycetota</taxon>
        <taxon>Actinomycetes</taxon>
        <taxon>Mycobacteriales</taxon>
        <taxon>Mycobacteriaceae</taxon>
        <taxon>Mycolicibacterium</taxon>
    </lineage>
</organism>
<dbReference type="SUPFAM" id="SSF47413">
    <property type="entry name" value="lambda repressor-like DNA-binding domains"/>
    <property type="match status" value="1"/>
</dbReference>